<dbReference type="Proteomes" id="UP001281147">
    <property type="component" value="Unassembled WGS sequence"/>
</dbReference>
<sequence length="195" mass="21315">MSENIAPALSKPFLGKVVEICIVTADLKSTLTGLVRSGIGPFKIYHFGPDTVSDQECHGKPATFEIDVAFAEVDGMVWEVMKPVSGQTVMQAFLDRTGQKGGIQHVAFDFETATKGEQGPLLGDDVYGEAARRRMQFESRGFPLVQSGVWKGKTGLCFFQFFDTDGAVNTCFETIVFSDDWEAPDSVEDFPAPTL</sequence>
<proteinExistence type="predicted"/>
<evidence type="ECO:0000313" key="1">
    <source>
        <dbReference type="EMBL" id="KAK3706399.1"/>
    </source>
</evidence>
<dbReference type="EMBL" id="JAUTXU010000120">
    <property type="protein sequence ID" value="KAK3706399.1"/>
    <property type="molecule type" value="Genomic_DNA"/>
</dbReference>
<name>A0ACC3N001_9PEZI</name>
<protein>
    <submittedName>
        <fullName evidence="1">Uncharacterized protein</fullName>
    </submittedName>
</protein>
<gene>
    <name evidence="1" type="ORF">LTR37_012777</name>
</gene>
<reference evidence="1" key="1">
    <citation type="submission" date="2023-07" db="EMBL/GenBank/DDBJ databases">
        <title>Black Yeasts Isolated from many extreme environments.</title>
        <authorList>
            <person name="Coleine C."/>
            <person name="Stajich J.E."/>
            <person name="Selbmann L."/>
        </authorList>
    </citation>
    <scope>NUCLEOTIDE SEQUENCE</scope>
    <source>
        <strain evidence="1">CCFEE 5714</strain>
    </source>
</reference>
<accession>A0ACC3N001</accession>
<organism evidence="1 2">
    <name type="scientific">Vermiconidia calcicola</name>
    <dbReference type="NCBI Taxonomy" id="1690605"/>
    <lineage>
        <taxon>Eukaryota</taxon>
        <taxon>Fungi</taxon>
        <taxon>Dikarya</taxon>
        <taxon>Ascomycota</taxon>
        <taxon>Pezizomycotina</taxon>
        <taxon>Dothideomycetes</taxon>
        <taxon>Dothideomycetidae</taxon>
        <taxon>Mycosphaerellales</taxon>
        <taxon>Extremaceae</taxon>
        <taxon>Vermiconidia</taxon>
    </lineage>
</organism>
<comment type="caution">
    <text evidence="1">The sequence shown here is derived from an EMBL/GenBank/DDBJ whole genome shotgun (WGS) entry which is preliminary data.</text>
</comment>
<keyword evidence="2" id="KW-1185">Reference proteome</keyword>
<evidence type="ECO:0000313" key="2">
    <source>
        <dbReference type="Proteomes" id="UP001281147"/>
    </source>
</evidence>